<gene>
    <name evidence="3" type="ORF">AVDCRST_MAG76-2704</name>
</gene>
<dbReference type="InterPro" id="IPR041628">
    <property type="entry name" value="ChlI/MoxR_AAA_lid"/>
</dbReference>
<dbReference type="GO" id="GO:0016887">
    <property type="term" value="F:ATP hydrolysis activity"/>
    <property type="evidence" value="ECO:0007669"/>
    <property type="project" value="InterPro"/>
</dbReference>
<feature type="compositionally biased region" description="Low complexity" evidence="1">
    <location>
        <begin position="380"/>
        <end position="399"/>
    </location>
</feature>
<dbReference type="EMBL" id="CADCSZ010000162">
    <property type="protein sequence ID" value="CAA9257871.1"/>
    <property type="molecule type" value="Genomic_DNA"/>
</dbReference>
<proteinExistence type="predicted"/>
<protein>
    <submittedName>
        <fullName evidence="3">ChlI component of cobalt chelatase involved in B12 biosynthesis / ChlD component of cobalt chelatase involved in B12 biosynthesis</fullName>
    </submittedName>
</protein>
<dbReference type="CDD" id="cd00009">
    <property type="entry name" value="AAA"/>
    <property type="match status" value="1"/>
</dbReference>
<dbReference type="Pfam" id="PF13519">
    <property type="entry name" value="VWA_2"/>
    <property type="match status" value="1"/>
</dbReference>
<dbReference type="SUPFAM" id="SSF53300">
    <property type="entry name" value="vWA-like"/>
    <property type="match status" value="1"/>
</dbReference>
<dbReference type="SMART" id="SM00327">
    <property type="entry name" value="VWA"/>
    <property type="match status" value="1"/>
</dbReference>
<feature type="compositionally biased region" description="Basic and acidic residues" evidence="1">
    <location>
        <begin position="365"/>
        <end position="375"/>
    </location>
</feature>
<dbReference type="Gene3D" id="1.10.8.80">
    <property type="entry name" value="Magnesium chelatase subunit I, C-Terminal domain"/>
    <property type="match status" value="1"/>
</dbReference>
<dbReference type="PANTHER" id="PTHR35023">
    <property type="entry name" value="CHELATASE-RELATED"/>
    <property type="match status" value="1"/>
</dbReference>
<feature type="compositionally biased region" description="Gly residues" evidence="1">
    <location>
        <begin position="321"/>
        <end position="330"/>
    </location>
</feature>
<evidence type="ECO:0000313" key="3">
    <source>
        <dbReference type="EMBL" id="CAA9257871.1"/>
    </source>
</evidence>
<dbReference type="Pfam" id="PF17863">
    <property type="entry name" value="AAA_lid_2"/>
    <property type="match status" value="1"/>
</dbReference>
<dbReference type="Pfam" id="PF07728">
    <property type="entry name" value="AAA_5"/>
    <property type="match status" value="1"/>
</dbReference>
<dbReference type="PANTHER" id="PTHR35023:SF1">
    <property type="entry name" value="MG-PROTOPORPHYRIN IX CHELATASE"/>
    <property type="match status" value="1"/>
</dbReference>
<dbReference type="PROSITE" id="PS50234">
    <property type="entry name" value="VWFA"/>
    <property type="match status" value="1"/>
</dbReference>
<dbReference type="InterPro" id="IPR052989">
    <property type="entry name" value="Mg-chelatase_DI-like"/>
</dbReference>
<dbReference type="InterPro" id="IPR036465">
    <property type="entry name" value="vWFA_dom_sf"/>
</dbReference>
<evidence type="ECO:0000259" key="2">
    <source>
        <dbReference type="PROSITE" id="PS50234"/>
    </source>
</evidence>
<reference evidence="3" key="1">
    <citation type="submission" date="2020-02" db="EMBL/GenBank/DDBJ databases">
        <authorList>
            <person name="Meier V. D."/>
        </authorList>
    </citation>
    <scope>NUCLEOTIDE SEQUENCE</scope>
    <source>
        <strain evidence="3">AVDCRST_MAG76</strain>
    </source>
</reference>
<organism evidence="3">
    <name type="scientific">uncultured Acidimicrobiales bacterium</name>
    <dbReference type="NCBI Taxonomy" id="310071"/>
    <lineage>
        <taxon>Bacteria</taxon>
        <taxon>Bacillati</taxon>
        <taxon>Actinomycetota</taxon>
        <taxon>Acidimicrobiia</taxon>
        <taxon>Acidimicrobiales</taxon>
        <taxon>environmental samples</taxon>
    </lineage>
</organism>
<sequence length="627" mass="64315">MTPYPYPFLAVVGQDQAKLALLLAALEPAIGGVLLRGEKGTAKTTLARGLAGLLPGAAAFVELPVGATEDRLVGSIDITAALTGGVVKFSPGLLAAAHGGVLYVDEVNLLPDHLVDVLLDVAAAGRNRVEREGVSHTHDARFVLVGSMNPEEGELRPQLLDRFGLCVDVTSHDDPAVRTEALAARLEFDAQPEAFSTRWAKPQNRMRRRLSQVRPAPLAPGLVDQVASLCASLGAEGLRADLTICRASAALAGWEGRDEATADDVRRVAPLALAHRRRRSPLDDHGTGTDELDQALDDALGERPPADHEGDEAPVPENAGDQGGGGGGGAPRPPATPDRPERIVSLTVARHAASPPGRRTTGEGARGRLVGDRPAVEGSPGPVAVGPTARAAAASRAGTPPAPGEPLVRPQDLRAPVRQQRTGALVVLVVDASGSMGGRMAAAKGAVLSLLLDAYQRRDQVALVAVGDGGAGIVLRPTGSVEVARARLERLPTGGRTDLAAGLRLGSSLCADPAGGRAPLLVVVTDGRATAGLEGQDPVAAAEAEGALVRRRGISSVVVDVEHASGQPAARGPAGPTPLGLAVRLAEVMGARHLRLPELSAGALDATVRSALGRQAADISRSDPPEA</sequence>
<dbReference type="Gene3D" id="3.40.50.300">
    <property type="entry name" value="P-loop containing nucleotide triphosphate hydrolases"/>
    <property type="match status" value="1"/>
</dbReference>
<dbReference type="GO" id="GO:0005524">
    <property type="term" value="F:ATP binding"/>
    <property type="evidence" value="ECO:0007669"/>
    <property type="project" value="InterPro"/>
</dbReference>
<dbReference type="InterPro" id="IPR027417">
    <property type="entry name" value="P-loop_NTPase"/>
</dbReference>
<dbReference type="Gene3D" id="3.40.50.410">
    <property type="entry name" value="von Willebrand factor, type A domain"/>
    <property type="match status" value="1"/>
</dbReference>
<evidence type="ECO:0000256" key="1">
    <source>
        <dbReference type="SAM" id="MobiDB-lite"/>
    </source>
</evidence>
<dbReference type="AlphaFoldDB" id="A0A6J4IQ53"/>
<dbReference type="InterPro" id="IPR002035">
    <property type="entry name" value="VWF_A"/>
</dbReference>
<dbReference type="InterPro" id="IPR003593">
    <property type="entry name" value="AAA+_ATPase"/>
</dbReference>
<dbReference type="InterPro" id="IPR011704">
    <property type="entry name" value="ATPase_dyneun-rel_AAA"/>
</dbReference>
<feature type="domain" description="VWFA" evidence="2">
    <location>
        <begin position="425"/>
        <end position="612"/>
    </location>
</feature>
<name>A0A6J4IQ53_9ACTN</name>
<dbReference type="SUPFAM" id="SSF52540">
    <property type="entry name" value="P-loop containing nucleoside triphosphate hydrolases"/>
    <property type="match status" value="1"/>
</dbReference>
<dbReference type="SMART" id="SM00382">
    <property type="entry name" value="AAA"/>
    <property type="match status" value="1"/>
</dbReference>
<accession>A0A6J4IQ53</accession>
<feature type="region of interest" description="Disordered" evidence="1">
    <location>
        <begin position="300"/>
        <end position="411"/>
    </location>
</feature>